<dbReference type="AlphaFoldDB" id="G8X2A0"/>
<evidence type="ECO:0000256" key="3">
    <source>
        <dbReference type="ARBA" id="ARBA00023163"/>
    </source>
</evidence>
<dbReference type="Gene3D" id="1.10.357.10">
    <property type="entry name" value="Tetracycline Repressor, domain 2"/>
    <property type="match status" value="1"/>
</dbReference>
<dbReference type="HOGENOM" id="CLU_969477_0_0_11"/>
<dbReference type="eggNOG" id="COG1309">
    <property type="taxonomic scope" value="Bacteria"/>
</dbReference>
<proteinExistence type="predicted"/>
<evidence type="ECO:0000313" key="8">
    <source>
        <dbReference type="Proteomes" id="UP000007842"/>
    </source>
</evidence>
<dbReference type="PATRIC" id="fig|1003195.29.peg.2171"/>
<evidence type="ECO:0000313" key="7">
    <source>
        <dbReference type="EMBL" id="AEW94535.1"/>
    </source>
</evidence>
<sequence length="287" mass="30032">MAAAKLIDDRGMKGTGLLDISRAAGVSKGALYFHFASKDDLVTALRAEARDVVLTLAEEHIEGPAPTLVGTARFTGAMSARMREDPVLRAGLRLESESAAESSRAADEPGSGSCAPRLREAWLTVLRGQLAKDAEDGRLRPEVADRDVANLVAAVTAGLEALGREDETWWTQEVTSGIWRLLMMLAAPRDADADAAEWDVDPAATASAAESDTTAEPTPGGDVTSTTGATAEPSIPASAAPFDGMPEFLRAPAAEHAPVPGQRAHRPDVFEGALRAGALREGAVREG</sequence>
<dbReference type="PANTHER" id="PTHR30055:SF234">
    <property type="entry name" value="HTH-TYPE TRANSCRIPTIONAL REGULATOR BETI"/>
    <property type="match status" value="1"/>
</dbReference>
<dbReference type="EMBL" id="CP003219">
    <property type="protein sequence ID" value="AEW94535.1"/>
    <property type="molecule type" value="Genomic_DNA"/>
</dbReference>
<keyword evidence="1" id="KW-0805">Transcription regulation</keyword>
<keyword evidence="8" id="KW-1185">Reference proteome</keyword>
<feature type="domain" description="HTH tetR-type" evidence="6">
    <location>
        <begin position="1"/>
        <end position="53"/>
    </location>
</feature>
<dbReference type="InterPro" id="IPR050109">
    <property type="entry name" value="HTH-type_TetR-like_transc_reg"/>
</dbReference>
<evidence type="ECO:0000256" key="1">
    <source>
        <dbReference type="ARBA" id="ARBA00023015"/>
    </source>
</evidence>
<keyword evidence="3" id="KW-0804">Transcription</keyword>
<dbReference type="PANTHER" id="PTHR30055">
    <property type="entry name" value="HTH-TYPE TRANSCRIPTIONAL REGULATOR RUTR"/>
    <property type="match status" value="1"/>
</dbReference>
<evidence type="ECO:0000256" key="5">
    <source>
        <dbReference type="SAM" id="MobiDB-lite"/>
    </source>
</evidence>
<reference evidence="8" key="1">
    <citation type="submission" date="2011-12" db="EMBL/GenBank/DDBJ databases">
        <title>Complete genome sequence of Streptomyces cattleya strain DSM 46488.</title>
        <authorList>
            <person name="Ou H.-Y."/>
            <person name="Li P."/>
            <person name="Zhao C."/>
            <person name="O'Hagan D."/>
            <person name="Deng Z."/>
        </authorList>
    </citation>
    <scope>NUCLEOTIDE SEQUENCE [LARGE SCALE GENOMIC DNA]</scope>
    <source>
        <strain evidence="8">ATCC 35852 / DSM 46488 / JCM 4925 / NBRC 14057 / NRRL 8057</strain>
    </source>
</reference>
<keyword evidence="2 4" id="KW-0238">DNA-binding</keyword>
<accession>G8X2A0</accession>
<evidence type="ECO:0000259" key="6">
    <source>
        <dbReference type="PROSITE" id="PS50977"/>
    </source>
</evidence>
<dbReference type="PROSITE" id="PS50977">
    <property type="entry name" value="HTH_TETR_2"/>
    <property type="match status" value="1"/>
</dbReference>
<feature type="compositionally biased region" description="Low complexity" evidence="5">
    <location>
        <begin position="202"/>
        <end position="218"/>
    </location>
</feature>
<dbReference type="KEGG" id="scy:SCATT_21640"/>
<feature type="DNA-binding region" description="H-T-H motif" evidence="4">
    <location>
        <begin position="16"/>
        <end position="35"/>
    </location>
</feature>
<feature type="region of interest" description="Disordered" evidence="5">
    <location>
        <begin position="202"/>
        <end position="270"/>
    </location>
</feature>
<protein>
    <recommendedName>
        <fullName evidence="6">HTH tetR-type domain-containing protein</fullName>
    </recommendedName>
</protein>
<dbReference type="InterPro" id="IPR036271">
    <property type="entry name" value="Tet_transcr_reg_TetR-rel_C_sf"/>
</dbReference>
<dbReference type="SUPFAM" id="SSF46689">
    <property type="entry name" value="Homeodomain-like"/>
    <property type="match status" value="1"/>
</dbReference>
<dbReference type="Proteomes" id="UP000007842">
    <property type="component" value="Chromosome"/>
</dbReference>
<evidence type="ECO:0000256" key="4">
    <source>
        <dbReference type="PROSITE-ProRule" id="PRU00335"/>
    </source>
</evidence>
<dbReference type="GO" id="GO:0000976">
    <property type="term" value="F:transcription cis-regulatory region binding"/>
    <property type="evidence" value="ECO:0007669"/>
    <property type="project" value="TreeGrafter"/>
</dbReference>
<dbReference type="Pfam" id="PF00440">
    <property type="entry name" value="TetR_N"/>
    <property type="match status" value="1"/>
</dbReference>
<organism evidence="7 8">
    <name type="scientific">Streptantibioticus cattleyicolor (strain ATCC 35852 / DSM 46488 / JCM 4925 / NBRC 14057 / NRRL 8057)</name>
    <name type="common">Streptomyces cattleya</name>
    <dbReference type="NCBI Taxonomy" id="1003195"/>
    <lineage>
        <taxon>Bacteria</taxon>
        <taxon>Bacillati</taxon>
        <taxon>Actinomycetota</taxon>
        <taxon>Actinomycetes</taxon>
        <taxon>Kitasatosporales</taxon>
        <taxon>Streptomycetaceae</taxon>
        <taxon>Streptantibioticus</taxon>
    </lineage>
</organism>
<dbReference type="SUPFAM" id="SSF48498">
    <property type="entry name" value="Tetracyclin repressor-like, C-terminal domain"/>
    <property type="match status" value="1"/>
</dbReference>
<name>G8X2A0_STREN</name>
<dbReference type="STRING" id="1003195.SCATT_21640"/>
<evidence type="ECO:0000256" key="2">
    <source>
        <dbReference type="ARBA" id="ARBA00023125"/>
    </source>
</evidence>
<dbReference type="InterPro" id="IPR001647">
    <property type="entry name" value="HTH_TetR"/>
</dbReference>
<dbReference type="InterPro" id="IPR009057">
    <property type="entry name" value="Homeodomain-like_sf"/>
</dbReference>
<gene>
    <name evidence="7" type="ordered locus">SCATT_21640</name>
</gene>
<dbReference type="GO" id="GO:0003700">
    <property type="term" value="F:DNA-binding transcription factor activity"/>
    <property type="evidence" value="ECO:0007669"/>
    <property type="project" value="TreeGrafter"/>
</dbReference>